<proteinExistence type="predicted"/>
<feature type="compositionally biased region" description="Low complexity" evidence="1">
    <location>
        <begin position="1252"/>
        <end position="1275"/>
    </location>
</feature>
<feature type="compositionally biased region" description="Low complexity" evidence="1">
    <location>
        <begin position="718"/>
        <end position="734"/>
    </location>
</feature>
<feature type="compositionally biased region" description="Low complexity" evidence="1">
    <location>
        <begin position="1132"/>
        <end position="1141"/>
    </location>
</feature>
<feature type="region of interest" description="Disordered" evidence="1">
    <location>
        <begin position="511"/>
        <end position="623"/>
    </location>
</feature>
<evidence type="ECO:0000313" key="3">
    <source>
        <dbReference type="Proteomes" id="UP000009168"/>
    </source>
</evidence>
<evidence type="ECO:0000313" key="2">
    <source>
        <dbReference type="EMBL" id="EAS01296.2"/>
    </source>
</evidence>
<dbReference type="KEGG" id="tet:TTHERM_00149060"/>
<dbReference type="RefSeq" id="XP_001021541.2">
    <property type="nucleotide sequence ID" value="XM_001021541.2"/>
</dbReference>
<organism evidence="2 3">
    <name type="scientific">Tetrahymena thermophila (strain SB210)</name>
    <dbReference type="NCBI Taxonomy" id="312017"/>
    <lineage>
        <taxon>Eukaryota</taxon>
        <taxon>Sar</taxon>
        <taxon>Alveolata</taxon>
        <taxon>Ciliophora</taxon>
        <taxon>Intramacronucleata</taxon>
        <taxon>Oligohymenophorea</taxon>
        <taxon>Hymenostomatida</taxon>
        <taxon>Tetrahymenina</taxon>
        <taxon>Tetrahymenidae</taxon>
        <taxon>Tetrahymena</taxon>
    </lineage>
</organism>
<feature type="compositionally biased region" description="Basic and acidic residues" evidence="1">
    <location>
        <begin position="1143"/>
        <end position="1154"/>
    </location>
</feature>
<dbReference type="GeneID" id="7825237"/>
<name>I7LWB1_TETTS</name>
<dbReference type="Proteomes" id="UP000009168">
    <property type="component" value="Unassembled WGS sequence"/>
</dbReference>
<dbReference type="EMBL" id="GG662603">
    <property type="protein sequence ID" value="EAS01296.2"/>
    <property type="molecule type" value="Genomic_DNA"/>
</dbReference>
<reference evidence="3" key="1">
    <citation type="journal article" date="2006" name="PLoS Biol.">
        <title>Macronuclear genome sequence of the ciliate Tetrahymena thermophila, a model eukaryote.</title>
        <authorList>
            <person name="Eisen J.A."/>
            <person name="Coyne R.S."/>
            <person name="Wu M."/>
            <person name="Wu D."/>
            <person name="Thiagarajan M."/>
            <person name="Wortman J.R."/>
            <person name="Badger J.H."/>
            <person name="Ren Q."/>
            <person name="Amedeo P."/>
            <person name="Jones K.M."/>
            <person name="Tallon L.J."/>
            <person name="Delcher A.L."/>
            <person name="Salzberg S.L."/>
            <person name="Silva J.C."/>
            <person name="Haas B.J."/>
            <person name="Majoros W.H."/>
            <person name="Farzad M."/>
            <person name="Carlton J.M."/>
            <person name="Smith R.K. Jr."/>
            <person name="Garg J."/>
            <person name="Pearlman R.E."/>
            <person name="Karrer K.M."/>
            <person name="Sun L."/>
            <person name="Manning G."/>
            <person name="Elde N.C."/>
            <person name="Turkewitz A.P."/>
            <person name="Asai D.J."/>
            <person name="Wilkes D.E."/>
            <person name="Wang Y."/>
            <person name="Cai H."/>
            <person name="Collins K."/>
            <person name="Stewart B.A."/>
            <person name="Lee S.R."/>
            <person name="Wilamowska K."/>
            <person name="Weinberg Z."/>
            <person name="Ruzzo W.L."/>
            <person name="Wloga D."/>
            <person name="Gaertig J."/>
            <person name="Frankel J."/>
            <person name="Tsao C.-C."/>
            <person name="Gorovsky M.A."/>
            <person name="Keeling P.J."/>
            <person name="Waller R.F."/>
            <person name="Patron N.J."/>
            <person name="Cherry J.M."/>
            <person name="Stover N.A."/>
            <person name="Krieger C.J."/>
            <person name="del Toro C."/>
            <person name="Ryder H.F."/>
            <person name="Williamson S.C."/>
            <person name="Barbeau R.A."/>
            <person name="Hamilton E.P."/>
            <person name="Orias E."/>
        </authorList>
    </citation>
    <scope>NUCLEOTIDE SEQUENCE [LARGE SCALE GENOMIC DNA]</scope>
    <source>
        <strain evidence="3">SB210</strain>
    </source>
</reference>
<feature type="region of interest" description="Disordered" evidence="1">
    <location>
        <begin position="1198"/>
        <end position="1275"/>
    </location>
</feature>
<feature type="compositionally biased region" description="Basic and acidic residues" evidence="1">
    <location>
        <begin position="379"/>
        <end position="395"/>
    </location>
</feature>
<feature type="compositionally biased region" description="Basic and acidic residues" evidence="1">
    <location>
        <begin position="903"/>
        <end position="922"/>
    </location>
</feature>
<feature type="compositionally biased region" description="Polar residues" evidence="1">
    <location>
        <begin position="1117"/>
        <end position="1131"/>
    </location>
</feature>
<feature type="compositionally biased region" description="Basic and acidic residues" evidence="1">
    <location>
        <begin position="271"/>
        <end position="282"/>
    </location>
</feature>
<accession>I7LWB1</accession>
<feature type="compositionally biased region" description="Polar residues" evidence="1">
    <location>
        <begin position="1092"/>
        <end position="1101"/>
    </location>
</feature>
<feature type="compositionally biased region" description="Polar residues" evidence="1">
    <location>
        <begin position="1005"/>
        <end position="1024"/>
    </location>
</feature>
<feature type="compositionally biased region" description="Polar residues" evidence="1">
    <location>
        <begin position="923"/>
        <end position="941"/>
    </location>
</feature>
<feature type="region of interest" description="Disordered" evidence="1">
    <location>
        <begin position="261"/>
        <end position="284"/>
    </location>
</feature>
<dbReference type="InParanoid" id="I7LWB1"/>
<feature type="compositionally biased region" description="Low complexity" evidence="1">
    <location>
        <begin position="441"/>
        <end position="459"/>
    </location>
</feature>
<feature type="region of interest" description="Disordered" evidence="1">
    <location>
        <begin position="86"/>
        <end position="106"/>
    </location>
</feature>
<feature type="region of interest" description="Disordered" evidence="1">
    <location>
        <begin position="437"/>
        <end position="467"/>
    </location>
</feature>
<feature type="region of interest" description="Disordered" evidence="1">
    <location>
        <begin position="998"/>
        <end position="1031"/>
    </location>
</feature>
<protein>
    <submittedName>
        <fullName evidence="2">Uncharacterized protein</fullName>
    </submittedName>
</protein>
<feature type="compositionally biased region" description="Low complexity" evidence="1">
    <location>
        <begin position="869"/>
        <end position="882"/>
    </location>
</feature>
<feature type="compositionally biased region" description="Polar residues" evidence="1">
    <location>
        <begin position="261"/>
        <end position="270"/>
    </location>
</feature>
<feature type="compositionally biased region" description="Low complexity" evidence="1">
    <location>
        <begin position="610"/>
        <end position="623"/>
    </location>
</feature>
<sequence length="1992" mass="238991">MSNKNKVQDKFCKYEILDNPLYIIPIIATEYFKWNLPNNSMEILKKELKFTYKSNPDRSKINDFLEKELKNLKQLILSFKISEPEELEPEELKPEELKPEELEPEELESEELTENIMDQLINDDFMIEKFFKIQHYPYTKNHFFKRIEEVSLDQSIKNKLTDFHNQQINEFYEKYSKDYLPLFVYYKPSSSEDQKQKFRELVDSYFNQKHQETIHQKSTSRNQDQIIRAQQTPMNSQINQTINQSEISIEQQRQQNINDLSKLTDNYNNTDKNKGYLKDNKDIVNSNVQDKTKIIQQNENKNIQSSNQQNQFDEQNQSDDDPEGGQLHEPVVINTLKDKQNSNKNQQNESENSSIMKQQPINKSEQYKTILYNNTSSEQDNKKINFNSKKTETKGKPQSKKNGFQSEQDCTNTSNENIKIKQYQMQNLPVVEEYPGKIKQKQQSQHQQSNQGNNQLQKNQQDERNSHLNNNKKYNQEVQYVKKQSNSQNSNFQANSQKQISKNQNFIYEKKQKSNQNQEQKQENLHNSQDVEVEDNDQNLIDSNKQNSSQNSPSQQKNDKVQGKYKQQEFNQCQSITPQQSNQTDITHEQDEGKEKRRKYVRKSNRTDDNFNQQTQNIQQQQSQNLNKYNYNMPQEEQKYQQNQVQVRKYDNKGFKRENDYQQIEQENNNIYENSSDQNYQEDNQQNVKRKYKKRIDNDLQEQSQPTHTRGNRIRKGNAQNDNQFQNKNNNFNGKNHHNDTNNKQYNGEYQHDRRPVNENFKSSNQQYQKQYGRRNYDGDNEYQNDFYDQKKDTNEIQEVPQIRNQKNAGRGTRTKGNDNKYFQQGNQEQPDEINQQDNIQQENQGDNEQETYQRRGTRTKENDNKYCQQENQEQPNQSNQQDKIQEENQEQQTYQRRIYKKKNNDDQAKAGRGTRTKENDNKYQQQENQEWPNEINQQDNVQEEQETNQRRYGKNYDNDNQKNTGRGTRIKENENKYYQQENQGYHNEINQQDNIQEQNQEQETYQGRQGKNYNNDNQKNTGRGTRIKENDKKYYQQENQDYPNEINQQDNIQEENQGDKEQETNQKRKYKKRNYEDYQAQPQPKNMRGNRYSQNDNYQDQNRKKHQYNQEHQDENVNNFQYERNQTMRGNRQNPQNDNYQDQDRKKQRYNQEHQDEQVNNFQYERKQIQNQEIHLDSIDLDNTYAGLHPQRYQTIKQDGKYTSGINNFDPSSNRNNNRYNGQIKEYDRTKNQKPRNNSINNRNEQRDQNQRQNQESRQNGYSNNYNKTNEQNQNQYQNEVQTYKRGSGSKSNQYSQDRQTDLSQMELTIEQLMLVKSYYEGKKPSEINILSIQNSNEKELIKIEFQDSEKNQLKAFQQIISSFNLFKIQSQLEKLEEFHLKCKNVCKYLVSQIKLKNPKFISKDDIIENLNYSQDNLKEKIVKNKLFQSHSYFIGVKENKDIKQIENGIKDDLQQIIDLFLFPLEKYYQVLNVNNYEELQHYLDDWNNRHDNYFIGFQDDKLANKVILSLHTFSKIQESENIKKEYKKYLERYFNAFGFIIQNYSMKDIAITMKKQYITGENSNIQISLFECLASNIPKEDINSLSDSQKYNFYQKIKQNKLKIDNQDTDDSYSSDKKIILSIKCCKNEVKAIINEIQRFFLELIPEQITIQLFIESLNGINPPSDQKQYSIYLKHLQKIYMQDLKRFILYKKMFTIAFDVKLESNKQIIFSLYSCEKEKQKILPQLIDVINQTSKRIKVKECKFSLQQLLKFLQDGKNIFQPIQYDFQNQSQCSDDLNISNGSIGKSNPNFVDFKNKYNIGVFEQNHGNCYILGLESDCEASFMFLKTHLDPCYFYKKSYTKSFIEQDQVQGKLDFLVAKKLILPTYNNSDLPVQYRTYEIKIFEDQYAFSYYSDHISEFKKEFKELLKLELSKIEKYNFTFELQKQSQYERLKQEQVRELFFERFGAVYILAEKFTQEKKNKTVIFKLLNKDKLIRCKSYISNHINSL</sequence>
<feature type="region of interest" description="Disordered" evidence="1">
    <location>
        <begin position="696"/>
        <end position="974"/>
    </location>
</feature>
<feature type="compositionally biased region" description="Low complexity" evidence="1">
    <location>
        <begin position="833"/>
        <end position="847"/>
    </location>
</feature>
<feature type="compositionally biased region" description="Basic and acidic residues" evidence="1">
    <location>
        <begin position="90"/>
        <end position="101"/>
    </location>
</feature>
<feature type="compositionally biased region" description="Polar residues" evidence="1">
    <location>
        <begin position="760"/>
        <end position="770"/>
    </location>
</feature>
<dbReference type="STRING" id="312017.I7LWB1"/>
<feature type="compositionally biased region" description="Polar residues" evidence="1">
    <location>
        <begin position="400"/>
        <end position="411"/>
    </location>
</feature>
<feature type="region of interest" description="Disordered" evidence="1">
    <location>
        <begin position="1054"/>
        <end position="1154"/>
    </location>
</feature>
<keyword evidence="3" id="KW-1185">Reference proteome</keyword>
<feature type="compositionally biased region" description="Polar residues" evidence="1">
    <location>
        <begin position="355"/>
        <end position="364"/>
    </location>
</feature>
<evidence type="ECO:0000256" key="1">
    <source>
        <dbReference type="SAM" id="MobiDB-lite"/>
    </source>
</evidence>
<gene>
    <name evidence="2" type="ORF">TTHERM_00149060</name>
</gene>
<feature type="compositionally biased region" description="Low complexity" evidence="1">
    <location>
        <begin position="342"/>
        <end position="354"/>
    </location>
</feature>
<feature type="compositionally biased region" description="Basic and acidic residues" evidence="1">
    <location>
        <begin position="1058"/>
        <end position="1067"/>
    </location>
</feature>
<feature type="compositionally biased region" description="Polar residues" evidence="1">
    <location>
        <begin position="568"/>
        <end position="585"/>
    </location>
</feature>
<feature type="compositionally biased region" description="Low complexity" evidence="1">
    <location>
        <begin position="299"/>
        <end position="311"/>
    </location>
</feature>
<feature type="compositionally biased region" description="Low complexity" evidence="1">
    <location>
        <begin position="543"/>
        <end position="556"/>
    </location>
</feature>
<feature type="region of interest" description="Disordered" evidence="1">
    <location>
        <begin position="299"/>
        <end position="411"/>
    </location>
</feature>
<feature type="compositionally biased region" description="Basic and acidic residues" evidence="1">
    <location>
        <begin position="586"/>
        <end position="595"/>
    </location>
</feature>